<dbReference type="PIRSF" id="PIRSF000126">
    <property type="entry name" value="11-beta-HSD1"/>
    <property type="match status" value="1"/>
</dbReference>
<keyword evidence="2 5" id="KW-0560">Oxidoreductase</keyword>
<sequence length="250" mass="27605">MKALITGASGGIGRDIALILSRMGYDLILVSRNTGKLEQVKKHLNTDVQIISADLSNEKECFDLYEAVKEQGVEILVNNAGFGVFGTFWKIPLEQELNMLNLNVRAVHILTKLFLEDFRKKDRGYILNVASSAGFLAGPLMATYYATKNYVLRLTEAIYEELRKDGSNVHISALCPGPVDTGFNDRAGVKFALPGLRSLDVAKYAVEGMFAKKPVLIPGIAMKLALLGEKFLGEKTLLKAAYYFQHKKKG</sequence>
<organism evidence="5 6">
    <name type="scientific">Anaerotignum neopropionicum</name>
    <dbReference type="NCBI Taxonomy" id="36847"/>
    <lineage>
        <taxon>Bacteria</taxon>
        <taxon>Bacillati</taxon>
        <taxon>Bacillota</taxon>
        <taxon>Clostridia</taxon>
        <taxon>Lachnospirales</taxon>
        <taxon>Anaerotignaceae</taxon>
        <taxon>Anaerotignum</taxon>
    </lineage>
</organism>
<gene>
    <name evidence="5" type="ORF">CLNEO_01620</name>
</gene>
<dbReference type="EC" id="1.-.-.-" evidence="5"/>
<evidence type="ECO:0000256" key="2">
    <source>
        <dbReference type="ARBA" id="ARBA00023002"/>
    </source>
</evidence>
<feature type="transmembrane region" description="Helical" evidence="4">
    <location>
        <begin position="125"/>
        <end position="146"/>
    </location>
</feature>
<dbReference type="GO" id="GO:0016491">
    <property type="term" value="F:oxidoreductase activity"/>
    <property type="evidence" value="ECO:0007669"/>
    <property type="project" value="UniProtKB-KW"/>
</dbReference>
<reference evidence="5 6" key="1">
    <citation type="submission" date="2016-01" db="EMBL/GenBank/DDBJ databases">
        <title>Genome sequence of Clostridium neopropionicum X4, DSM-3847.</title>
        <authorList>
            <person name="Poehlein A."/>
            <person name="Beck M.H."/>
            <person name="Bengelsdorf F.R."/>
            <person name="Daniel R."/>
            <person name="Duerre P."/>
        </authorList>
    </citation>
    <scope>NUCLEOTIDE SEQUENCE [LARGE SCALE GENOMIC DNA]</scope>
    <source>
        <strain evidence="5 6">DSM-3847</strain>
    </source>
</reference>
<evidence type="ECO:0000256" key="4">
    <source>
        <dbReference type="SAM" id="Phobius"/>
    </source>
</evidence>
<keyword evidence="4" id="KW-0812">Transmembrane</keyword>
<dbReference type="RefSeq" id="WP_066083516.1">
    <property type="nucleotide sequence ID" value="NZ_LRVM01000001.1"/>
</dbReference>
<dbReference type="InterPro" id="IPR036291">
    <property type="entry name" value="NAD(P)-bd_dom_sf"/>
</dbReference>
<comment type="caution">
    <text evidence="5">The sequence shown here is derived from an EMBL/GenBank/DDBJ whole genome shotgun (WGS) entry which is preliminary data.</text>
</comment>
<dbReference type="Pfam" id="PF00106">
    <property type="entry name" value="adh_short"/>
    <property type="match status" value="1"/>
</dbReference>
<keyword evidence="4" id="KW-0472">Membrane</keyword>
<evidence type="ECO:0000256" key="1">
    <source>
        <dbReference type="ARBA" id="ARBA00006484"/>
    </source>
</evidence>
<dbReference type="PANTHER" id="PTHR42901:SF1">
    <property type="entry name" value="ALCOHOL DEHYDROGENASE"/>
    <property type="match status" value="1"/>
</dbReference>
<comment type="similarity">
    <text evidence="1 3">Belongs to the short-chain dehydrogenases/reductases (SDR) family.</text>
</comment>
<dbReference type="EMBL" id="LRVM01000001">
    <property type="protein sequence ID" value="KXL54066.1"/>
    <property type="molecule type" value="Genomic_DNA"/>
</dbReference>
<dbReference type="Proteomes" id="UP000070539">
    <property type="component" value="Unassembled WGS sequence"/>
</dbReference>
<protein>
    <submittedName>
        <fullName evidence="5">Putative oxidoreductase</fullName>
        <ecNumber evidence="5">1.-.-.-</ecNumber>
    </submittedName>
</protein>
<accession>A0A136WHL9</accession>
<dbReference type="STRING" id="36847.CLNEO_01620"/>
<dbReference type="PRINTS" id="PR00080">
    <property type="entry name" value="SDRFAMILY"/>
</dbReference>
<dbReference type="PANTHER" id="PTHR42901">
    <property type="entry name" value="ALCOHOL DEHYDROGENASE"/>
    <property type="match status" value="1"/>
</dbReference>
<keyword evidence="4" id="KW-1133">Transmembrane helix</keyword>
<keyword evidence="6" id="KW-1185">Reference proteome</keyword>
<name>A0A136WHL9_9FIRM</name>
<dbReference type="PATRIC" id="fig|36847.3.peg.198"/>
<evidence type="ECO:0000256" key="3">
    <source>
        <dbReference type="RuleBase" id="RU000363"/>
    </source>
</evidence>
<dbReference type="Gene3D" id="3.40.50.720">
    <property type="entry name" value="NAD(P)-binding Rossmann-like Domain"/>
    <property type="match status" value="1"/>
</dbReference>
<evidence type="ECO:0000313" key="6">
    <source>
        <dbReference type="Proteomes" id="UP000070539"/>
    </source>
</evidence>
<dbReference type="SUPFAM" id="SSF51735">
    <property type="entry name" value="NAD(P)-binding Rossmann-fold domains"/>
    <property type="match status" value="1"/>
</dbReference>
<dbReference type="OrthoDB" id="9808814at2"/>
<dbReference type="PRINTS" id="PR00081">
    <property type="entry name" value="GDHRDH"/>
</dbReference>
<evidence type="ECO:0000313" key="5">
    <source>
        <dbReference type="EMBL" id="KXL54066.1"/>
    </source>
</evidence>
<dbReference type="InterPro" id="IPR002347">
    <property type="entry name" value="SDR_fam"/>
</dbReference>
<proteinExistence type="inferred from homology"/>
<dbReference type="CDD" id="cd05233">
    <property type="entry name" value="SDR_c"/>
    <property type="match status" value="1"/>
</dbReference>
<dbReference type="AlphaFoldDB" id="A0A136WHL9"/>